<evidence type="ECO:0008006" key="5">
    <source>
        <dbReference type="Google" id="ProtNLM"/>
    </source>
</evidence>
<dbReference type="Proteomes" id="UP000306416">
    <property type="component" value="Unassembled WGS sequence"/>
</dbReference>
<keyword evidence="1" id="KW-1133">Transmembrane helix</keyword>
<reference evidence="3 4" key="1">
    <citation type="submission" date="2019-04" db="EMBL/GenBank/DDBJ databases">
        <title>Geobacter oryzae sp. nov., ferric-reducing bacteria isolated from paddy soil.</title>
        <authorList>
            <person name="Xu Z."/>
            <person name="Masuda Y."/>
            <person name="Itoh H."/>
            <person name="Senoo K."/>
        </authorList>
    </citation>
    <scope>NUCLEOTIDE SEQUENCE [LARGE SCALE GENOMIC DNA]</scope>
    <source>
        <strain evidence="3 4">Red111</strain>
    </source>
</reference>
<dbReference type="AlphaFoldDB" id="A0A4V3NZT2"/>
<dbReference type="SMART" id="SM00710">
    <property type="entry name" value="PbH1"/>
    <property type="match status" value="5"/>
</dbReference>
<dbReference type="InterPro" id="IPR006626">
    <property type="entry name" value="PbH1"/>
</dbReference>
<evidence type="ECO:0000313" key="3">
    <source>
        <dbReference type="EMBL" id="TGU72872.1"/>
    </source>
</evidence>
<sequence>MEKTHNLINGKAFITFAIIAHMTLFSSVLSASAADHYVAPTGSATWALSVSQSTPCSVSTAIANAAAGDTVYFFPGTYATGMQSSNYHIPILNPSNSGTAGAPIVFKSLVPFGAILQGTPYTGTQTAAIIGAYNKTYVTWDGFIVTTQNSSTAALVQIDNSNYITIQNCELIGGTFSNSGNNVAGVIVLDSSYCSVNNNYIHGYIDPNNNHNTAGIWTCNSVGNHFFNNTFYNNTENIYSKYKSDSDVYNNNLLGPLANLSTNANFYVQNYNGLVTSLSIYQNIVIGGGYGISLDTSQNAGNTAKIYNNTFYGQSIGAMGVGTKLTTTWSFYNNIVAGSPQQSVIWTYSAANPGQLDFNNYYSSGKYSARVYDTVCTATTLGNWQTTCKYDLNSVTTDPGFVNPGGNKASDYKRKSYPSNGINGSVMGAYLTGTEVIGVSVIPPRNLGITTVQ</sequence>
<organism evidence="3 4">
    <name type="scientific">Geomonas terrae</name>
    <dbReference type="NCBI Taxonomy" id="2562681"/>
    <lineage>
        <taxon>Bacteria</taxon>
        <taxon>Pseudomonadati</taxon>
        <taxon>Thermodesulfobacteriota</taxon>
        <taxon>Desulfuromonadia</taxon>
        <taxon>Geobacterales</taxon>
        <taxon>Geobacteraceae</taxon>
        <taxon>Geomonas</taxon>
    </lineage>
</organism>
<keyword evidence="1" id="KW-0472">Membrane</keyword>
<dbReference type="SUPFAM" id="SSF51126">
    <property type="entry name" value="Pectin lyase-like"/>
    <property type="match status" value="1"/>
</dbReference>
<dbReference type="InterPro" id="IPR012334">
    <property type="entry name" value="Pectin_lyas_fold"/>
</dbReference>
<accession>A0A4V3NZT2</accession>
<dbReference type="RefSeq" id="WP_135870340.1">
    <property type="nucleotide sequence ID" value="NZ_SRSC01000002.1"/>
</dbReference>
<feature type="transmembrane region" description="Helical" evidence="1">
    <location>
        <begin position="12"/>
        <end position="34"/>
    </location>
</feature>
<dbReference type="EMBL" id="SRSC01000002">
    <property type="protein sequence ID" value="TGU72872.1"/>
    <property type="molecule type" value="Genomic_DNA"/>
</dbReference>
<comment type="caution">
    <text evidence="3">The sequence shown here is derived from an EMBL/GenBank/DDBJ whole genome shotgun (WGS) entry which is preliminary data.</text>
</comment>
<gene>
    <name evidence="3" type="ORF">E4633_11335</name>
    <name evidence="2" type="ORF">E4633_15725</name>
</gene>
<protein>
    <recommendedName>
        <fullName evidence="5">Right handed beta helix domain-containing protein</fullName>
    </recommendedName>
</protein>
<proteinExistence type="predicted"/>
<name>A0A4V3NZT2_9BACT</name>
<keyword evidence="1" id="KW-0812">Transmembrane</keyword>
<evidence type="ECO:0000313" key="4">
    <source>
        <dbReference type="Proteomes" id="UP000306416"/>
    </source>
</evidence>
<dbReference type="Gene3D" id="2.160.20.10">
    <property type="entry name" value="Single-stranded right-handed beta-helix, Pectin lyase-like"/>
    <property type="match status" value="1"/>
</dbReference>
<keyword evidence="4" id="KW-1185">Reference proteome</keyword>
<evidence type="ECO:0000256" key="1">
    <source>
        <dbReference type="SAM" id="Phobius"/>
    </source>
</evidence>
<dbReference type="EMBL" id="SRSC01000004">
    <property type="protein sequence ID" value="TGU70452.1"/>
    <property type="molecule type" value="Genomic_DNA"/>
</dbReference>
<dbReference type="InterPro" id="IPR011050">
    <property type="entry name" value="Pectin_lyase_fold/virulence"/>
</dbReference>
<evidence type="ECO:0000313" key="2">
    <source>
        <dbReference type="EMBL" id="TGU70452.1"/>
    </source>
</evidence>